<feature type="transmembrane region" description="Helical" evidence="8">
    <location>
        <begin position="83"/>
        <end position="105"/>
    </location>
</feature>
<keyword evidence="5 8" id="KW-0812">Transmembrane</keyword>
<evidence type="ECO:0000313" key="10">
    <source>
        <dbReference type="Proteomes" id="UP000784880"/>
    </source>
</evidence>
<evidence type="ECO:0000256" key="6">
    <source>
        <dbReference type="ARBA" id="ARBA00022989"/>
    </source>
</evidence>
<feature type="transmembrane region" description="Helical" evidence="8">
    <location>
        <begin position="190"/>
        <end position="207"/>
    </location>
</feature>
<feature type="transmembrane region" description="Helical" evidence="8">
    <location>
        <begin position="219"/>
        <end position="238"/>
    </location>
</feature>
<feature type="transmembrane region" description="Helical" evidence="8">
    <location>
        <begin position="39"/>
        <end position="60"/>
    </location>
</feature>
<evidence type="ECO:0000256" key="3">
    <source>
        <dbReference type="ARBA" id="ARBA00022448"/>
    </source>
</evidence>
<protein>
    <submittedName>
        <fullName evidence="9">Spore germination protein</fullName>
    </submittedName>
</protein>
<dbReference type="RefSeq" id="WP_217069657.1">
    <property type="nucleotide sequence ID" value="NZ_JAHQCS010000186.1"/>
</dbReference>
<name>A0ABS6JNQ4_9BACI</name>
<dbReference type="Proteomes" id="UP000784880">
    <property type="component" value="Unassembled WGS sequence"/>
</dbReference>
<evidence type="ECO:0000256" key="1">
    <source>
        <dbReference type="ARBA" id="ARBA00004141"/>
    </source>
</evidence>
<dbReference type="EMBL" id="JAHQCS010000186">
    <property type="protein sequence ID" value="MBU9714834.1"/>
    <property type="molecule type" value="Genomic_DNA"/>
</dbReference>
<evidence type="ECO:0000256" key="8">
    <source>
        <dbReference type="SAM" id="Phobius"/>
    </source>
</evidence>
<accession>A0ABS6JNQ4</accession>
<feature type="transmembrane region" description="Helical" evidence="8">
    <location>
        <begin position="117"/>
        <end position="136"/>
    </location>
</feature>
<evidence type="ECO:0000256" key="5">
    <source>
        <dbReference type="ARBA" id="ARBA00022692"/>
    </source>
</evidence>
<evidence type="ECO:0000313" key="9">
    <source>
        <dbReference type="EMBL" id="MBU9714834.1"/>
    </source>
</evidence>
<gene>
    <name evidence="9" type="ORF">KS419_24110</name>
</gene>
<dbReference type="PANTHER" id="PTHR34975">
    <property type="entry name" value="SPORE GERMINATION PROTEIN A2"/>
    <property type="match status" value="1"/>
</dbReference>
<sequence>MKTQLSNGMLIALIINIVYAKGIGVTQGIIARQAGGDMWIITFLSAMICLGFMVITIFIIRRSPKENMMEQAGSMVGKCGEKVVAGLVFLFFVGAFGGVMITVVYHLQDYFLPDAPTILFIIVSIVVGLYGAYAGIEVIARLSMLGVFSIVILNVLILFGSLSYFEIRHFLPIMRNGVMKAFLITEHHNADWAMAIMMVSILLPMVKEQKKWVGSGVRGVVYGALFIVLWPILNVGVLSP</sequence>
<evidence type="ECO:0000256" key="2">
    <source>
        <dbReference type="ARBA" id="ARBA00007998"/>
    </source>
</evidence>
<keyword evidence="3" id="KW-0813">Transport</keyword>
<organism evidence="9 10">
    <name type="scientific">Evansella tamaricis</name>
    <dbReference type="NCBI Taxonomy" id="2069301"/>
    <lineage>
        <taxon>Bacteria</taxon>
        <taxon>Bacillati</taxon>
        <taxon>Bacillota</taxon>
        <taxon>Bacilli</taxon>
        <taxon>Bacillales</taxon>
        <taxon>Bacillaceae</taxon>
        <taxon>Evansella</taxon>
    </lineage>
</organism>
<keyword evidence="4" id="KW-0309">Germination</keyword>
<keyword evidence="6 8" id="KW-1133">Transmembrane helix</keyword>
<dbReference type="PANTHER" id="PTHR34975:SF2">
    <property type="entry name" value="SPORE GERMINATION PROTEIN A2"/>
    <property type="match status" value="1"/>
</dbReference>
<evidence type="ECO:0000256" key="7">
    <source>
        <dbReference type="ARBA" id="ARBA00023136"/>
    </source>
</evidence>
<reference evidence="9 10" key="1">
    <citation type="submission" date="2021-06" db="EMBL/GenBank/DDBJ databases">
        <title>Bacillus sp. RD4P76, an endophyte from a halophyte.</title>
        <authorList>
            <person name="Sun J.-Q."/>
        </authorList>
    </citation>
    <scope>NUCLEOTIDE SEQUENCE [LARGE SCALE GENOMIC DNA]</scope>
    <source>
        <strain evidence="9 10">CGMCC 1.15917</strain>
    </source>
</reference>
<dbReference type="InterPro" id="IPR004761">
    <property type="entry name" value="Spore_GerAB"/>
</dbReference>
<dbReference type="Pfam" id="PF03845">
    <property type="entry name" value="Spore_permease"/>
    <property type="match status" value="1"/>
</dbReference>
<proteinExistence type="inferred from homology"/>
<keyword evidence="7 8" id="KW-0472">Membrane</keyword>
<comment type="caution">
    <text evidence="9">The sequence shown here is derived from an EMBL/GenBank/DDBJ whole genome shotgun (WGS) entry which is preliminary data.</text>
</comment>
<keyword evidence="10" id="KW-1185">Reference proteome</keyword>
<comment type="subcellular location">
    <subcellularLocation>
        <location evidence="1">Membrane</location>
        <topology evidence="1">Multi-pass membrane protein</topology>
    </subcellularLocation>
</comment>
<feature type="transmembrane region" description="Helical" evidence="8">
    <location>
        <begin position="143"/>
        <end position="165"/>
    </location>
</feature>
<comment type="similarity">
    <text evidence="2">Belongs to the amino acid-polyamine-organocation (APC) superfamily. Spore germination protein (SGP) (TC 2.A.3.9) family.</text>
</comment>
<evidence type="ECO:0000256" key="4">
    <source>
        <dbReference type="ARBA" id="ARBA00022544"/>
    </source>
</evidence>